<dbReference type="GO" id="GO:0160104">
    <property type="term" value="F:tRNA (guanine(26)-N2)-dimethyltransferase activity"/>
    <property type="evidence" value="ECO:0007669"/>
    <property type="project" value="UniProtKB-EC"/>
</dbReference>
<evidence type="ECO:0000256" key="13">
    <source>
        <dbReference type="SAM" id="MobiDB-lite"/>
    </source>
</evidence>
<evidence type="ECO:0000313" key="15">
    <source>
        <dbReference type="Proteomes" id="UP000192596"/>
    </source>
</evidence>
<dbReference type="PANTHER" id="PTHR10631">
    <property type="entry name" value="N 2 ,N 2 -DIMETHYLGUANOSINE TRNA METHYLTRANSFERASE"/>
    <property type="match status" value="1"/>
</dbReference>
<feature type="region of interest" description="Disordered" evidence="13">
    <location>
        <begin position="731"/>
        <end position="754"/>
    </location>
</feature>
<evidence type="ECO:0000256" key="9">
    <source>
        <dbReference type="ARBA" id="ARBA00077143"/>
    </source>
</evidence>
<dbReference type="PANTHER" id="PTHR10631:SF3">
    <property type="entry name" value="TRNA (GUANINE(26)-N(2))-DIMETHYLTRANSFERASE"/>
    <property type="match status" value="1"/>
</dbReference>
<keyword evidence="6 12" id="KW-0694">RNA-binding</keyword>
<evidence type="ECO:0000256" key="6">
    <source>
        <dbReference type="ARBA" id="ARBA00022884"/>
    </source>
</evidence>
<dbReference type="STRING" id="1507870.A0A1V8T8Z5"/>
<accession>A0A1V8T8Z5</accession>
<reference evidence="15" key="1">
    <citation type="submission" date="2017-03" db="EMBL/GenBank/DDBJ databases">
        <title>Genomes of endolithic fungi from Antarctica.</title>
        <authorList>
            <person name="Coleine C."/>
            <person name="Masonjones S."/>
            <person name="Stajich J.E."/>
        </authorList>
    </citation>
    <scope>NUCLEOTIDE SEQUENCE [LARGE SCALE GENOMIC DNA]</scope>
    <source>
        <strain evidence="15">CCFEE 5527</strain>
    </source>
</reference>
<dbReference type="AlphaFoldDB" id="A0A1V8T8Z5"/>
<sequence>MAEQTTISITAEPKADQLVEHEGKTYRTIREGRAYILVPPKARTEIDPKAAAKDSENQTVFYNPIQQFNRDLSVLAIRTFGRDLCERRRVRHDGSREKRVEKRNVRKEKKKGKSARGEATANEAVNGEAVGAAEVGAEKGTLKRARVPDEGDDESLVKLRKGTDGERLVTETEMEQATDPVPETMDVDEVSGNAAPAPSETTVIPKPATEAASASELDAEAETSGSVKESKPPFRILDALSATGLRALRYAQEIPFATAIMANDMSRDAVRSIALNVKHNGLEDKITAHTSNALAHMYSVAFPPNDSHGPDHISHRYDVIDLDPYGTASPFIDAALHALNDGGLLCVTCTDSAVFASCGYPEKTFALYGGLPIKGPHSHEGGLRLILNSIATSAARHGLAIEPLLSLSIDFYIRVFVRVRKSPADVKFLAGKTMIAYNCDAGCGSWTTQLLGRNHQAQSKTKTDTVNWNHGAAQAPSTDRHCEHCGYKTHIAGPMWAGPLHNAQFIEKMLEDVQTADHEVYATHARVEGMLDTALDEIYAPTFVPEKPPFTSSSNPDTLISKSIPEQVDATPFFFIPSALSKVLHCVAPSEAAIKGALRHMGYRATRSHCKPGSVKTEAPWSVIWEVMREWVRQRSPLKEGSLKEGMPGWKIMQAARMVEENAAEPVVSGAGAKSAAVVDTVTDADGAALEADGTTAAADANGTTATDLVNGAAAKALKVVFDEALGRDKPRKKRLVRYQQNPRENWGPMARAK</sequence>
<proteinExistence type="inferred from homology"/>
<dbReference type="GO" id="GO:0002940">
    <property type="term" value="P:tRNA N2-guanine methylation"/>
    <property type="evidence" value="ECO:0007669"/>
    <property type="project" value="TreeGrafter"/>
</dbReference>
<protein>
    <recommendedName>
        <fullName evidence="7">tRNA (guanine(26)-N(2))-dimethyltransferase</fullName>
        <ecNumber evidence="7">2.1.1.216</ecNumber>
    </recommendedName>
    <alternativeName>
        <fullName evidence="10">tRNA 2,2-dimethylguanosine-26 methyltransferase</fullName>
    </alternativeName>
    <alternativeName>
        <fullName evidence="9">tRNA(guanine-26,N(2)-N(2)) methyltransferase</fullName>
    </alternativeName>
    <alternativeName>
        <fullName evidence="11">tRNA(m(2,2)G26)dimethyltransferase</fullName>
    </alternativeName>
</protein>
<keyword evidence="3 12" id="KW-0808">Transferase</keyword>
<evidence type="ECO:0000256" key="3">
    <source>
        <dbReference type="ARBA" id="ARBA00022679"/>
    </source>
</evidence>
<evidence type="ECO:0000256" key="10">
    <source>
        <dbReference type="ARBA" id="ARBA00082896"/>
    </source>
</evidence>
<evidence type="ECO:0000256" key="7">
    <source>
        <dbReference type="ARBA" id="ARBA00039099"/>
    </source>
</evidence>
<dbReference type="FunFam" id="3.40.50.150:FF:000051">
    <property type="entry name" value="tRNA (guanine(26)-N(2))-dimethyltransferase"/>
    <property type="match status" value="1"/>
</dbReference>
<dbReference type="EC" id="2.1.1.216" evidence="7"/>
<dbReference type="FunFam" id="3.30.56.70:FF:000001">
    <property type="entry name" value="tRNA (guanine(26)-N(2))-dimethyltransferase"/>
    <property type="match status" value="1"/>
</dbReference>
<dbReference type="Gene3D" id="3.30.56.70">
    <property type="entry name" value="N2,N2-dimethylguanosine tRNA methyltransferase, C-terminal domain"/>
    <property type="match status" value="1"/>
</dbReference>
<organism evidence="14 15">
    <name type="scientific">Cryoendolithus antarcticus</name>
    <dbReference type="NCBI Taxonomy" id="1507870"/>
    <lineage>
        <taxon>Eukaryota</taxon>
        <taxon>Fungi</taxon>
        <taxon>Dikarya</taxon>
        <taxon>Ascomycota</taxon>
        <taxon>Pezizomycotina</taxon>
        <taxon>Dothideomycetes</taxon>
        <taxon>Dothideomycetidae</taxon>
        <taxon>Cladosporiales</taxon>
        <taxon>Cladosporiaceae</taxon>
        <taxon>Cryoendolithus</taxon>
    </lineage>
</organism>
<evidence type="ECO:0000256" key="2">
    <source>
        <dbReference type="ARBA" id="ARBA00022603"/>
    </source>
</evidence>
<keyword evidence="15" id="KW-1185">Reference proteome</keyword>
<comment type="catalytic activity">
    <reaction evidence="8">
        <text>guanosine(26) in tRNA + 2 S-adenosyl-L-methionine = N(2)-dimethylguanosine(26) in tRNA + 2 S-adenosyl-L-homocysteine + 2 H(+)</text>
        <dbReference type="Rhea" id="RHEA:43140"/>
        <dbReference type="Rhea" id="RHEA-COMP:10359"/>
        <dbReference type="Rhea" id="RHEA-COMP:10360"/>
        <dbReference type="ChEBI" id="CHEBI:15378"/>
        <dbReference type="ChEBI" id="CHEBI:57856"/>
        <dbReference type="ChEBI" id="CHEBI:59789"/>
        <dbReference type="ChEBI" id="CHEBI:74269"/>
        <dbReference type="ChEBI" id="CHEBI:74513"/>
        <dbReference type="EC" id="2.1.1.216"/>
    </reaction>
</comment>
<gene>
    <name evidence="14" type="ORF">B0A48_06656</name>
</gene>
<name>A0A1V8T8Z5_9PEZI</name>
<dbReference type="PROSITE" id="PS51626">
    <property type="entry name" value="SAM_MT_TRM1"/>
    <property type="match status" value="1"/>
</dbReference>
<evidence type="ECO:0000256" key="8">
    <source>
        <dbReference type="ARBA" id="ARBA00051897"/>
    </source>
</evidence>
<dbReference type="EMBL" id="NAJO01000013">
    <property type="protein sequence ID" value="OQO07865.1"/>
    <property type="molecule type" value="Genomic_DNA"/>
</dbReference>
<dbReference type="Gene3D" id="3.40.50.150">
    <property type="entry name" value="Vaccinia Virus protein VP39"/>
    <property type="match status" value="1"/>
</dbReference>
<feature type="compositionally biased region" description="Basic and acidic residues" evidence="13">
    <location>
        <begin position="141"/>
        <end position="170"/>
    </location>
</feature>
<dbReference type="InterPro" id="IPR002905">
    <property type="entry name" value="Trm1"/>
</dbReference>
<dbReference type="OrthoDB" id="6349953at2759"/>
<dbReference type="NCBIfam" id="TIGR00308">
    <property type="entry name" value="TRM1"/>
    <property type="match status" value="1"/>
</dbReference>
<evidence type="ECO:0000256" key="4">
    <source>
        <dbReference type="ARBA" id="ARBA00022691"/>
    </source>
</evidence>
<feature type="compositionally biased region" description="Basic residues" evidence="13">
    <location>
        <begin position="104"/>
        <end position="114"/>
    </location>
</feature>
<feature type="region of interest" description="Disordered" evidence="13">
    <location>
        <begin position="141"/>
        <end position="229"/>
    </location>
</feature>
<dbReference type="Pfam" id="PF02005">
    <property type="entry name" value="TRM"/>
    <property type="match status" value="2"/>
</dbReference>
<keyword evidence="4 12" id="KW-0949">S-adenosyl-L-methionine</keyword>
<keyword evidence="2 12" id="KW-0489">Methyltransferase</keyword>
<evidence type="ECO:0000256" key="5">
    <source>
        <dbReference type="ARBA" id="ARBA00022694"/>
    </source>
</evidence>
<keyword evidence="1 12" id="KW-0820">tRNA-binding</keyword>
<evidence type="ECO:0000256" key="11">
    <source>
        <dbReference type="ARBA" id="ARBA00083299"/>
    </source>
</evidence>
<dbReference type="InterPro" id="IPR029063">
    <property type="entry name" value="SAM-dependent_MTases_sf"/>
</dbReference>
<dbReference type="InterPro" id="IPR042296">
    <property type="entry name" value="tRNA_met_Trm1_C"/>
</dbReference>
<feature type="compositionally biased region" description="Basic and acidic residues" evidence="13">
    <location>
        <begin position="90"/>
        <end position="103"/>
    </location>
</feature>
<evidence type="ECO:0000256" key="1">
    <source>
        <dbReference type="ARBA" id="ARBA00022555"/>
    </source>
</evidence>
<keyword evidence="5 12" id="KW-0819">tRNA processing</keyword>
<dbReference type="GO" id="GO:0005634">
    <property type="term" value="C:nucleus"/>
    <property type="evidence" value="ECO:0007669"/>
    <property type="project" value="TreeGrafter"/>
</dbReference>
<dbReference type="SUPFAM" id="SSF53335">
    <property type="entry name" value="S-adenosyl-L-methionine-dependent methyltransferases"/>
    <property type="match status" value="1"/>
</dbReference>
<evidence type="ECO:0000313" key="14">
    <source>
        <dbReference type="EMBL" id="OQO07865.1"/>
    </source>
</evidence>
<dbReference type="FunCoup" id="A0A1V8T8Z5">
    <property type="interactions" value="2168"/>
</dbReference>
<dbReference type="GO" id="GO:0000049">
    <property type="term" value="F:tRNA binding"/>
    <property type="evidence" value="ECO:0007669"/>
    <property type="project" value="UniProtKB-UniRule"/>
</dbReference>
<comment type="similarity">
    <text evidence="12">Belongs to the class I-like SAM-binding methyltransferase superfamily. Trm1 family.</text>
</comment>
<evidence type="ECO:0000256" key="12">
    <source>
        <dbReference type="PROSITE-ProRule" id="PRU00958"/>
    </source>
</evidence>
<feature type="region of interest" description="Disordered" evidence="13">
    <location>
        <begin position="90"/>
        <end position="125"/>
    </location>
</feature>
<comment type="caution">
    <text evidence="14">The sequence shown here is derived from an EMBL/GenBank/DDBJ whole genome shotgun (WGS) entry which is preliminary data.</text>
</comment>
<dbReference type="Proteomes" id="UP000192596">
    <property type="component" value="Unassembled WGS sequence"/>
</dbReference>
<dbReference type="InParanoid" id="A0A1V8T8Z5"/>